<reference evidence="4" key="2">
    <citation type="submission" date="2018-07" db="EMBL/GenBank/DDBJ databases">
        <authorList>
            <consortium name="NCBI Pathogen Detection Project"/>
        </authorList>
    </citation>
    <scope>NUCLEOTIDE SEQUENCE</scope>
    <source>
        <strain evidence="4">M264</strain>
    </source>
</reference>
<dbReference type="GO" id="GO:0004252">
    <property type="term" value="F:serine-type endopeptidase activity"/>
    <property type="evidence" value="ECO:0007669"/>
    <property type="project" value="TreeGrafter"/>
</dbReference>
<dbReference type="NCBIfam" id="TIGR01539">
    <property type="entry name" value="portal_lambda"/>
    <property type="match status" value="1"/>
</dbReference>
<evidence type="ECO:0000256" key="2">
    <source>
        <dbReference type="ARBA" id="ARBA00022801"/>
    </source>
</evidence>
<dbReference type="GO" id="GO:0019068">
    <property type="term" value="P:virion assembly"/>
    <property type="evidence" value="ECO:0007669"/>
    <property type="project" value="InterPro"/>
</dbReference>
<dbReference type="EMBL" id="DAATII010000033">
    <property type="protein sequence ID" value="HAE8734761.1"/>
    <property type="molecule type" value="Genomic_DNA"/>
</dbReference>
<dbReference type="PANTHER" id="PTHR10381:SF70">
    <property type="entry name" value="ATP-DEPENDENT CLP PROTEASE PROTEOLYTIC SUBUNIT"/>
    <property type="match status" value="1"/>
</dbReference>
<dbReference type="Gene3D" id="3.90.226.10">
    <property type="entry name" value="2-enoyl-CoA Hydratase, Chain A, domain 1"/>
    <property type="match status" value="1"/>
</dbReference>
<dbReference type="GO" id="GO:0006515">
    <property type="term" value="P:protein quality control for misfolded or incompletely synthesized proteins"/>
    <property type="evidence" value="ECO:0007669"/>
    <property type="project" value="TreeGrafter"/>
</dbReference>
<dbReference type="InterPro" id="IPR029045">
    <property type="entry name" value="ClpP/crotonase-like_dom_sf"/>
</dbReference>
<evidence type="ECO:0000313" key="4">
    <source>
        <dbReference type="EMBL" id="HAE8734761.1"/>
    </source>
</evidence>
<dbReference type="GO" id="GO:0004176">
    <property type="term" value="F:ATP-dependent peptidase activity"/>
    <property type="evidence" value="ECO:0007669"/>
    <property type="project" value="TreeGrafter"/>
</dbReference>
<accession>A0A738EBV6</accession>
<dbReference type="GO" id="GO:0051117">
    <property type="term" value="F:ATPase binding"/>
    <property type="evidence" value="ECO:0007669"/>
    <property type="project" value="TreeGrafter"/>
</dbReference>
<keyword evidence="2" id="KW-0378">Hydrolase</keyword>
<keyword evidence="3" id="KW-0720">Serine protease</keyword>
<protein>
    <submittedName>
        <fullName evidence="4">Phage portal protein</fullName>
    </submittedName>
</protein>
<evidence type="ECO:0000256" key="1">
    <source>
        <dbReference type="ARBA" id="ARBA00022670"/>
    </source>
</evidence>
<sequence length="907" mass="99847">MSPGWAVSRLRSRAVIKAYEAAIPTRTHKIKRENRNANQLNQIAGKSLREQARWFDNNHDLVVGALDKMEERVIGAKGIIVEPQPLTVAGTLNNALAEQIRARWAEWSVSPDVTGQYTRPVLERLLLRTWLRDGEVFSQMVAGKMPGLEPVAGVPFWLEAMEPDYVPMEQTDSTNNLIQGIYFNDWQRPKSYIVCKSWPGFATAMVATKLIDAENMLHLKFTRRLNQARGVTLLAPVIIRLLDLKEYEDSERLAARISAAFAMFIRRSDAMVQDGDAPDYADKDRDLDIEPGTILKDLLPGEDIGTIKSDRPNANLDGMACSMASAIAMVGNPIIMPENAMMMIHKPRGVAGGEAEDIREYADLLDKIESVIIPIYTEKTGKTPEDIAAMLAKETWMSGAECVSEGFADKLIQPVKAMACIHSKRVEEFEHMPQSIKGMIIAPQGNAGAQPQPQAKAPESQIQSQAQSLVTVDENAIRARLQEEQRNRITGIQNVFSLSGDRYASLMAKCIADVDCSLEMAKDRLLAEMAKGITPTNQLNGPQNRAEFHAGMYTGNGNITGDAVRAAVMARAGYEEAQKDNPYNCMTLRELARISLVARGTGVSSMNPMQMIGMAFTHSTSDFGNILLDVANKSILQGWQEAPETFDVWTKKGQLSDFRIAHRVGMGGFSSLRQVREGAEYKYVTTGDKQATIALATYGELFSITRQAIINDDMNMLTDVPMKLGRAAKATIADLVYDVLISNQKLSSDNVALFDKTKHANVLEKAVMDVASLDKARQLMRMQKEGDRHLNIRPAFVLVPTAMESVSNQVIKSVSVKGADINAGIINPVKDFATVIAEPRLDDASQSTFYLTAAKGSDTVEVAYLNGVDEPYIDQQEGFTVDGVTTKVRIDAGVAPVDYRGMVKCTV</sequence>
<evidence type="ECO:0000256" key="3">
    <source>
        <dbReference type="ARBA" id="ARBA00022825"/>
    </source>
</evidence>
<keyword evidence="1" id="KW-0645">Protease</keyword>
<dbReference type="Pfam" id="PF05136">
    <property type="entry name" value="Phage_portal_2"/>
    <property type="match status" value="1"/>
</dbReference>
<dbReference type="GO" id="GO:0009368">
    <property type="term" value="C:endopeptidase Clp complex"/>
    <property type="evidence" value="ECO:0007669"/>
    <property type="project" value="TreeGrafter"/>
</dbReference>
<gene>
    <name evidence="4" type="ORF">G4W92_004506</name>
</gene>
<dbReference type="PANTHER" id="PTHR10381">
    <property type="entry name" value="ATP-DEPENDENT CLP PROTEASE PROTEOLYTIC SUBUNIT"/>
    <property type="match status" value="1"/>
</dbReference>
<name>A0A738EBV6_SALAE</name>
<organism evidence="4">
    <name type="scientific">Salmonella abortus-equi</name>
    <dbReference type="NCBI Taxonomy" id="607"/>
    <lineage>
        <taxon>Bacteria</taxon>
        <taxon>Pseudomonadati</taxon>
        <taxon>Pseudomonadota</taxon>
        <taxon>Gammaproteobacteria</taxon>
        <taxon>Enterobacterales</taxon>
        <taxon>Enterobacteriaceae</taxon>
        <taxon>Salmonella</taxon>
    </lineage>
</organism>
<dbReference type="AlphaFoldDB" id="A0A738EBV6"/>
<dbReference type="InterPro" id="IPR023562">
    <property type="entry name" value="ClpP/TepA"/>
</dbReference>
<dbReference type="SUPFAM" id="SSF52096">
    <property type="entry name" value="ClpP/crotonase"/>
    <property type="match status" value="1"/>
</dbReference>
<reference evidence="4" key="1">
    <citation type="journal article" date="2018" name="Genome Biol.">
        <title>SKESA: strategic k-mer extension for scrupulous assemblies.</title>
        <authorList>
            <person name="Souvorov A."/>
            <person name="Agarwala R."/>
            <person name="Lipman D.J."/>
        </authorList>
    </citation>
    <scope>NUCLEOTIDE SEQUENCE</scope>
    <source>
        <strain evidence="4">M264</strain>
    </source>
</reference>
<dbReference type="NCBIfam" id="NF045542">
    <property type="entry name" value="Clp_rel_HeadMat"/>
    <property type="match status" value="1"/>
</dbReference>
<proteinExistence type="predicted"/>
<comment type="caution">
    <text evidence="4">The sequence shown here is derived from an EMBL/GenBank/DDBJ whole genome shotgun (WGS) entry which is preliminary data.</text>
</comment>
<dbReference type="NCBIfam" id="NF045540">
    <property type="entry name" value="scaf_prot_MCP1"/>
    <property type="match status" value="1"/>
</dbReference>
<dbReference type="CDD" id="cd07016">
    <property type="entry name" value="S14_ClpP_1"/>
    <property type="match status" value="1"/>
</dbReference>
<dbReference type="Pfam" id="PF25209">
    <property type="entry name" value="Phage_capsid_4"/>
    <property type="match status" value="1"/>
</dbReference>
<dbReference type="InterPro" id="IPR006429">
    <property type="entry name" value="Phage_lambda_portal"/>
</dbReference>
<dbReference type="GO" id="GO:0005198">
    <property type="term" value="F:structural molecule activity"/>
    <property type="evidence" value="ECO:0007669"/>
    <property type="project" value="InterPro"/>
</dbReference>